<feature type="compositionally biased region" description="Basic and acidic residues" evidence="1">
    <location>
        <begin position="32"/>
        <end position="78"/>
    </location>
</feature>
<dbReference type="Proteomes" id="UP000321479">
    <property type="component" value="Chromosome"/>
</dbReference>
<dbReference type="AlphaFoldDB" id="A0A5B8UTM5"/>
<dbReference type="RefSeq" id="WP_147031034.1">
    <property type="nucleotide sequence ID" value="NZ_CP042436.1"/>
</dbReference>
<accession>A0A5B8UTM5</accession>
<dbReference type="OrthoDB" id="793497at2"/>
<evidence type="ECO:0000313" key="2">
    <source>
        <dbReference type="EMBL" id="QEC62457.1"/>
    </source>
</evidence>
<dbReference type="KEGG" id="mgin:FRZ54_07605"/>
<feature type="region of interest" description="Disordered" evidence="1">
    <location>
        <begin position="1"/>
        <end position="80"/>
    </location>
</feature>
<organism evidence="2 3">
    <name type="scientific">Mucilaginibacter ginsenosidivorans</name>
    <dbReference type="NCBI Taxonomy" id="398053"/>
    <lineage>
        <taxon>Bacteria</taxon>
        <taxon>Pseudomonadati</taxon>
        <taxon>Bacteroidota</taxon>
        <taxon>Sphingobacteriia</taxon>
        <taxon>Sphingobacteriales</taxon>
        <taxon>Sphingobacteriaceae</taxon>
        <taxon>Mucilaginibacter</taxon>
    </lineage>
</organism>
<feature type="compositionally biased region" description="Low complexity" evidence="1">
    <location>
        <begin position="13"/>
        <end position="24"/>
    </location>
</feature>
<sequence length="183" mass="20264">METKTKNNGAVQGAAAKGTEAKTTNRPNLTGKEAKNEEAESQKPAEAPKVEKTEAKNEEQPKAEPAKTEPAKPEEIKIETVPSGIGLERTLKTVHTLYRESVKRDNLIGRIDELEKFEIQLMEESDELEGNHFQGCKLAIYDSKGRTFITNTSNLIKMVAEFVKKACYSKLAEIEAGIKFPNA</sequence>
<name>A0A5B8UTM5_9SPHI</name>
<feature type="compositionally biased region" description="Polar residues" evidence="1">
    <location>
        <begin position="1"/>
        <end position="10"/>
    </location>
</feature>
<gene>
    <name evidence="2" type="ORF">FRZ54_07605</name>
</gene>
<dbReference type="EMBL" id="CP042436">
    <property type="protein sequence ID" value="QEC62457.1"/>
    <property type="molecule type" value="Genomic_DNA"/>
</dbReference>
<evidence type="ECO:0000256" key="1">
    <source>
        <dbReference type="SAM" id="MobiDB-lite"/>
    </source>
</evidence>
<protein>
    <submittedName>
        <fullName evidence="2">Uncharacterized protein</fullName>
    </submittedName>
</protein>
<proteinExistence type="predicted"/>
<keyword evidence="3" id="KW-1185">Reference proteome</keyword>
<evidence type="ECO:0000313" key="3">
    <source>
        <dbReference type="Proteomes" id="UP000321479"/>
    </source>
</evidence>
<reference evidence="2 3" key="1">
    <citation type="journal article" date="2017" name="Curr. Microbiol.">
        <title>Mucilaginibacter ginsenosidivorans sp. nov., Isolated from Soil of Ginseng Field.</title>
        <authorList>
            <person name="Kim M.M."/>
            <person name="Siddiqi M.Z."/>
            <person name="Im W.T."/>
        </authorList>
    </citation>
    <scope>NUCLEOTIDE SEQUENCE [LARGE SCALE GENOMIC DNA]</scope>
    <source>
        <strain evidence="2 3">Gsoil 3017</strain>
    </source>
</reference>